<comment type="caution">
    <text evidence="2">The sequence shown here is derived from an EMBL/GenBank/DDBJ whole genome shotgun (WGS) entry which is preliminary data.</text>
</comment>
<dbReference type="AlphaFoldDB" id="A0A1C7M5Q2"/>
<sequence length="288" mass="31175">MSPSNRKVRNLKVHVPRHNSQRIGPAVTAHVESLARSQRMRVDVRQTAFDPSSALAQAIDSASEWNSLLMTARAERGPQWDIGTQQYVSADSFDLILRTSTLPPTREIASRFLVDEFSELYYDPTPLRSSYQNESRSSNDDPPSAANPTPSSRDIPSTPRVHRTPVPHNTSLNTPTSQTQYYNAPPPLSSPRHAYPGVQSGYGNMNPMPNAQFYGGGEGSAGSPMRPGMGMLPPGMGVNPGMGMGMGGMGMSMGMNMGMGQEGGISPEMRRRMTRGMGMEDGFGGMHG</sequence>
<evidence type="ECO:0000313" key="3">
    <source>
        <dbReference type="Proteomes" id="UP000092993"/>
    </source>
</evidence>
<accession>A0A1C7M5Q2</accession>
<proteinExistence type="predicted"/>
<reference evidence="2 3" key="1">
    <citation type="submission" date="2016-03" db="EMBL/GenBank/DDBJ databases">
        <title>Whole genome sequencing of Grifola frondosa 9006-11.</title>
        <authorList>
            <person name="Min B."/>
            <person name="Park H."/>
            <person name="Kim J.-G."/>
            <person name="Cho H."/>
            <person name="Oh Y.-L."/>
            <person name="Kong W.-S."/>
            <person name="Choi I.-G."/>
        </authorList>
    </citation>
    <scope>NUCLEOTIDE SEQUENCE [LARGE SCALE GENOMIC DNA]</scope>
    <source>
        <strain evidence="2 3">9006-11</strain>
    </source>
</reference>
<gene>
    <name evidence="2" type="ORF">A0H81_07923</name>
</gene>
<dbReference type="OrthoDB" id="5550090at2759"/>
<dbReference type="Proteomes" id="UP000092993">
    <property type="component" value="Unassembled WGS sequence"/>
</dbReference>
<dbReference type="OMA" id="VTRGMSM"/>
<feature type="compositionally biased region" description="Polar residues" evidence="1">
    <location>
        <begin position="146"/>
        <end position="155"/>
    </location>
</feature>
<dbReference type="EMBL" id="LUGG01000009">
    <property type="protein sequence ID" value="OBZ72088.1"/>
    <property type="molecule type" value="Genomic_DNA"/>
</dbReference>
<evidence type="ECO:0000313" key="2">
    <source>
        <dbReference type="EMBL" id="OBZ72088.1"/>
    </source>
</evidence>
<keyword evidence="3" id="KW-1185">Reference proteome</keyword>
<organism evidence="2 3">
    <name type="scientific">Grifola frondosa</name>
    <name type="common">Maitake</name>
    <name type="synonym">Polyporus frondosus</name>
    <dbReference type="NCBI Taxonomy" id="5627"/>
    <lineage>
        <taxon>Eukaryota</taxon>
        <taxon>Fungi</taxon>
        <taxon>Dikarya</taxon>
        <taxon>Basidiomycota</taxon>
        <taxon>Agaricomycotina</taxon>
        <taxon>Agaricomycetes</taxon>
        <taxon>Polyporales</taxon>
        <taxon>Grifolaceae</taxon>
        <taxon>Grifola</taxon>
    </lineage>
</organism>
<feature type="region of interest" description="Disordered" evidence="1">
    <location>
        <begin position="125"/>
        <end position="203"/>
    </location>
</feature>
<feature type="compositionally biased region" description="Polar residues" evidence="1">
    <location>
        <begin position="167"/>
        <end position="182"/>
    </location>
</feature>
<feature type="compositionally biased region" description="Polar residues" evidence="1">
    <location>
        <begin position="127"/>
        <end position="136"/>
    </location>
</feature>
<dbReference type="STRING" id="5627.A0A1C7M5Q2"/>
<protein>
    <submittedName>
        <fullName evidence="2">Uncharacterized protein</fullName>
    </submittedName>
</protein>
<name>A0A1C7M5Q2_GRIFR</name>
<evidence type="ECO:0000256" key="1">
    <source>
        <dbReference type="SAM" id="MobiDB-lite"/>
    </source>
</evidence>